<dbReference type="AlphaFoldDB" id="A0AAU9RLB6"/>
<feature type="compositionally biased region" description="Basic and acidic residues" evidence="5">
    <location>
        <begin position="124"/>
        <end position="134"/>
    </location>
</feature>
<feature type="non-terminal residue" evidence="7">
    <location>
        <position position="1"/>
    </location>
</feature>
<dbReference type="InterPro" id="IPR003175">
    <property type="entry name" value="CDI_dom"/>
</dbReference>
<proteinExistence type="inferred from homology"/>
<dbReference type="InterPro" id="IPR044275">
    <property type="entry name" value="KRP"/>
</dbReference>
<evidence type="ECO:0000256" key="1">
    <source>
        <dbReference type="ARBA" id="ARBA00004642"/>
    </source>
</evidence>
<sequence>QNSKSFFPFFSLPSSSPSLKTFPPIFSFRFRASPLSNWGLKMGKYMKKSKITGDVGVMEVTEPTALGVRTRAAKTLALKRLNSSASDSALAGDSSCYLQLRSRRLEKPPSLAEPKQPPRHHKSGIREPGSRSRVDSVNSNAAASGSVPEARSCNGDEFLSNSVSAEVFCGENSLDFESRHSTRESTPCNFVEDVKIIVTPGASTRSLRTATEDYARDRDSTVPTTSELEEFFAYAEQQQQRLFMEKYNFDIVNDMPLAGRYEWVQVIP</sequence>
<dbReference type="GO" id="GO:0051726">
    <property type="term" value="P:regulation of cell cycle"/>
    <property type="evidence" value="ECO:0007669"/>
    <property type="project" value="InterPro"/>
</dbReference>
<feature type="domain" description="Cyclin-dependent kinase inhibitor" evidence="6">
    <location>
        <begin position="223"/>
        <end position="266"/>
    </location>
</feature>
<evidence type="ECO:0000256" key="2">
    <source>
        <dbReference type="ARBA" id="ARBA00010274"/>
    </source>
</evidence>
<comment type="subcellular location">
    <subcellularLocation>
        <location evidence="1">Nucleus</location>
        <location evidence="1">Nucleoplasm</location>
    </subcellularLocation>
</comment>
<dbReference type="PIRSF" id="PIRSF017811">
    <property type="entry name" value="CDK_inhib_pln"/>
    <property type="match status" value="1"/>
</dbReference>
<dbReference type="PANTHER" id="PTHR46776">
    <property type="entry name" value="CYCLIN-DEPENDENT KINASE INHIBITOR 4-RELATED"/>
    <property type="match status" value="1"/>
</dbReference>
<organism evidence="7 8">
    <name type="scientific">Thlaspi arvense</name>
    <name type="common">Field penny-cress</name>
    <dbReference type="NCBI Taxonomy" id="13288"/>
    <lineage>
        <taxon>Eukaryota</taxon>
        <taxon>Viridiplantae</taxon>
        <taxon>Streptophyta</taxon>
        <taxon>Embryophyta</taxon>
        <taxon>Tracheophyta</taxon>
        <taxon>Spermatophyta</taxon>
        <taxon>Magnoliopsida</taxon>
        <taxon>eudicotyledons</taxon>
        <taxon>Gunneridae</taxon>
        <taxon>Pentapetalae</taxon>
        <taxon>rosids</taxon>
        <taxon>malvids</taxon>
        <taxon>Brassicales</taxon>
        <taxon>Brassicaceae</taxon>
        <taxon>Thlaspideae</taxon>
        <taxon>Thlaspi</taxon>
    </lineage>
</organism>
<dbReference type="Gene3D" id="4.10.365.10">
    <property type="entry name" value="p27"/>
    <property type="match status" value="1"/>
</dbReference>
<keyword evidence="4" id="KW-0131">Cell cycle</keyword>
<gene>
    <name evidence="7" type="ORF">TAV2_LOCUS7692</name>
</gene>
<accession>A0AAU9RLB6</accession>
<keyword evidence="8" id="KW-1185">Reference proteome</keyword>
<evidence type="ECO:0000259" key="6">
    <source>
        <dbReference type="Pfam" id="PF02234"/>
    </source>
</evidence>
<reference evidence="7 8" key="1">
    <citation type="submission" date="2022-03" db="EMBL/GenBank/DDBJ databases">
        <authorList>
            <person name="Nunn A."/>
            <person name="Chopra R."/>
            <person name="Nunn A."/>
            <person name="Contreras Garrido A."/>
        </authorList>
    </citation>
    <scope>NUCLEOTIDE SEQUENCE [LARGE SCALE GENOMIC DNA]</scope>
</reference>
<evidence type="ECO:0000256" key="4">
    <source>
        <dbReference type="ARBA" id="ARBA00023306"/>
    </source>
</evidence>
<evidence type="ECO:0000256" key="5">
    <source>
        <dbReference type="SAM" id="MobiDB-lite"/>
    </source>
</evidence>
<feature type="region of interest" description="Disordered" evidence="5">
    <location>
        <begin position="107"/>
        <end position="153"/>
    </location>
</feature>
<feature type="compositionally biased region" description="Low complexity" evidence="5">
    <location>
        <begin position="135"/>
        <end position="147"/>
    </location>
</feature>
<dbReference type="GO" id="GO:0005654">
    <property type="term" value="C:nucleoplasm"/>
    <property type="evidence" value="ECO:0007669"/>
    <property type="project" value="UniProtKB-SubCell"/>
</dbReference>
<dbReference type="Pfam" id="PF02234">
    <property type="entry name" value="CDI"/>
    <property type="match status" value="1"/>
</dbReference>
<dbReference type="EMBL" id="OU466858">
    <property type="protein sequence ID" value="CAH2044717.1"/>
    <property type="molecule type" value="Genomic_DNA"/>
</dbReference>
<dbReference type="InterPro" id="IPR044898">
    <property type="entry name" value="CDI_dom_sf"/>
</dbReference>
<comment type="similarity">
    <text evidence="2">Belongs to the CDI family. ICK/KRP subfamily.</text>
</comment>
<evidence type="ECO:0000256" key="3">
    <source>
        <dbReference type="ARBA" id="ARBA00023013"/>
    </source>
</evidence>
<evidence type="ECO:0000313" key="7">
    <source>
        <dbReference type="EMBL" id="CAH2044717.1"/>
    </source>
</evidence>
<dbReference type="GO" id="GO:0004861">
    <property type="term" value="F:cyclin-dependent protein serine/threonine kinase inhibitor activity"/>
    <property type="evidence" value="ECO:0007669"/>
    <property type="project" value="InterPro"/>
</dbReference>
<dbReference type="Proteomes" id="UP000836841">
    <property type="component" value="Chromosome 2"/>
</dbReference>
<evidence type="ECO:0000313" key="8">
    <source>
        <dbReference type="Proteomes" id="UP000836841"/>
    </source>
</evidence>
<name>A0AAU9RLB6_THLAR</name>
<keyword evidence="3" id="KW-0649">Protein kinase inhibitor</keyword>
<protein>
    <recommendedName>
        <fullName evidence="6">Cyclin-dependent kinase inhibitor domain-containing protein</fullName>
    </recommendedName>
</protein>